<organism evidence="5 6">
    <name type="scientific">Lates calcarifer</name>
    <name type="common">Barramundi</name>
    <name type="synonym">Holocentrus calcarifer</name>
    <dbReference type="NCBI Taxonomy" id="8187"/>
    <lineage>
        <taxon>Eukaryota</taxon>
        <taxon>Metazoa</taxon>
        <taxon>Chordata</taxon>
        <taxon>Craniata</taxon>
        <taxon>Vertebrata</taxon>
        <taxon>Euteleostomi</taxon>
        <taxon>Actinopterygii</taxon>
        <taxon>Neopterygii</taxon>
        <taxon>Teleostei</taxon>
        <taxon>Neoteleostei</taxon>
        <taxon>Acanthomorphata</taxon>
        <taxon>Carangaria</taxon>
        <taxon>Carangaria incertae sedis</taxon>
        <taxon>Centropomidae</taxon>
        <taxon>Lates</taxon>
    </lineage>
</organism>
<dbReference type="PROSITE" id="PS50835">
    <property type="entry name" value="IG_LIKE"/>
    <property type="match status" value="1"/>
</dbReference>
<evidence type="ECO:0000313" key="5">
    <source>
        <dbReference type="Proteomes" id="UP000694890"/>
    </source>
</evidence>
<protein>
    <submittedName>
        <fullName evidence="6">Uncharacterized protein LOC108891261</fullName>
    </submittedName>
</protein>
<evidence type="ECO:0000256" key="3">
    <source>
        <dbReference type="SAM" id="SignalP"/>
    </source>
</evidence>
<dbReference type="GeneID" id="108891261"/>
<name>A0AAJ7Q171_LATCA</name>
<proteinExistence type="predicted"/>
<feature type="domain" description="Ig-like" evidence="4">
    <location>
        <begin position="23"/>
        <end position="113"/>
    </location>
</feature>
<dbReference type="RefSeq" id="XP_018543891.1">
    <property type="nucleotide sequence ID" value="XM_018688375.2"/>
</dbReference>
<feature type="region of interest" description="Disordered" evidence="1">
    <location>
        <begin position="201"/>
        <end position="223"/>
    </location>
</feature>
<dbReference type="InterPro" id="IPR007110">
    <property type="entry name" value="Ig-like_dom"/>
</dbReference>
<gene>
    <name evidence="6" type="primary">LOC108891261</name>
</gene>
<feature type="transmembrane region" description="Helical" evidence="2">
    <location>
        <begin position="148"/>
        <end position="171"/>
    </location>
</feature>
<dbReference type="AlphaFoldDB" id="A0AAJ7Q171"/>
<sequence length="242" mass="26581">MAGFIWILALLSVAGCHQSSASPVLRSPWMVQVGQNVTLTCNLTSSREITWYLFHSDQLLPLLTVQQTKFGQDMVNFHSANSSHISTSGDVETGLVSLEILEVEEKDAGLYFCSGRCGGDVCVNRGTLLDVDGADGGSARDKMKQPCWNLGICVLPAFLVLVFTFTFGFCLCSGKSAVCCCCSERGDSSLKFTQEESLHYSSLKHANQPRPSDQGRTRLDKEDVTYSTVATRKNLNRSHEHR</sequence>
<keyword evidence="3" id="KW-0732">Signal</keyword>
<dbReference type="SMART" id="SM00409">
    <property type="entry name" value="IG"/>
    <property type="match status" value="1"/>
</dbReference>
<evidence type="ECO:0000259" key="4">
    <source>
        <dbReference type="PROSITE" id="PS50835"/>
    </source>
</evidence>
<keyword evidence="2" id="KW-1133">Transmembrane helix</keyword>
<dbReference type="InterPro" id="IPR013783">
    <property type="entry name" value="Ig-like_fold"/>
</dbReference>
<dbReference type="KEGG" id="lcf:108891261"/>
<dbReference type="CDD" id="cd00099">
    <property type="entry name" value="IgV"/>
    <property type="match status" value="1"/>
</dbReference>
<dbReference type="InterPro" id="IPR036179">
    <property type="entry name" value="Ig-like_dom_sf"/>
</dbReference>
<dbReference type="Gene3D" id="2.60.40.10">
    <property type="entry name" value="Immunoglobulins"/>
    <property type="match status" value="1"/>
</dbReference>
<keyword evidence="2" id="KW-0812">Transmembrane</keyword>
<dbReference type="Proteomes" id="UP000694890">
    <property type="component" value="Linkage group LG3"/>
</dbReference>
<feature type="chain" id="PRO_5042506392" evidence="3">
    <location>
        <begin position="22"/>
        <end position="242"/>
    </location>
</feature>
<evidence type="ECO:0000256" key="2">
    <source>
        <dbReference type="SAM" id="Phobius"/>
    </source>
</evidence>
<reference evidence="6" key="1">
    <citation type="submission" date="2025-08" db="UniProtKB">
        <authorList>
            <consortium name="RefSeq"/>
        </authorList>
    </citation>
    <scope>IDENTIFICATION</scope>
    <source>
        <tissue evidence="6">Brain</tissue>
    </source>
</reference>
<dbReference type="InterPro" id="IPR013106">
    <property type="entry name" value="Ig_V-set"/>
</dbReference>
<keyword evidence="2" id="KW-0472">Membrane</keyword>
<evidence type="ECO:0000313" key="6">
    <source>
        <dbReference type="RefSeq" id="XP_018543891.1"/>
    </source>
</evidence>
<accession>A0AAJ7Q171</accession>
<dbReference type="SUPFAM" id="SSF48726">
    <property type="entry name" value="Immunoglobulin"/>
    <property type="match status" value="1"/>
</dbReference>
<dbReference type="InterPro" id="IPR003599">
    <property type="entry name" value="Ig_sub"/>
</dbReference>
<dbReference type="Pfam" id="PF07686">
    <property type="entry name" value="V-set"/>
    <property type="match status" value="1"/>
</dbReference>
<feature type="signal peptide" evidence="3">
    <location>
        <begin position="1"/>
        <end position="21"/>
    </location>
</feature>
<feature type="compositionally biased region" description="Basic and acidic residues" evidence="1">
    <location>
        <begin position="213"/>
        <end position="223"/>
    </location>
</feature>
<evidence type="ECO:0000256" key="1">
    <source>
        <dbReference type="SAM" id="MobiDB-lite"/>
    </source>
</evidence>